<evidence type="ECO:0000256" key="1">
    <source>
        <dbReference type="SAM" id="MobiDB-lite"/>
    </source>
</evidence>
<accession>A0A5R8ZEG6</accession>
<name>A0A5R8ZEG6_9ACTN</name>
<sequence length="116" mass="11021">MSTLTLGRPRSSRSSSAAEGGRPCPSVAAGPVPACGADPPARRPGRPGADGVSPDGDAGGVARDRARSGALNSGAVNSGAVNSGAVNSGAVNSGAVNSGRVSAGRCQAPQTTAIRA</sequence>
<evidence type="ECO:0000313" key="2">
    <source>
        <dbReference type="EMBL" id="TLP64188.1"/>
    </source>
</evidence>
<dbReference type="Proteomes" id="UP000309033">
    <property type="component" value="Unassembled WGS sequence"/>
</dbReference>
<gene>
    <name evidence="2" type="ORF">FED44_06375</name>
</gene>
<reference evidence="2" key="1">
    <citation type="submission" date="2019-05" db="EMBL/GenBank/DDBJ databases">
        <title>Isolation, diversity and antifungal activity of Actinobacteria from wheat.</title>
        <authorList>
            <person name="Yu B."/>
        </authorList>
    </citation>
    <scope>NUCLEOTIDE SEQUENCE [LARGE SCALE GENOMIC DNA]</scope>
    <source>
        <strain evidence="2">NEAU-HEGS1-5</strain>
    </source>
</reference>
<dbReference type="InterPro" id="IPR002989">
    <property type="entry name" value="Mycobac_pentapep"/>
</dbReference>
<dbReference type="Pfam" id="PF01469">
    <property type="entry name" value="Pentapeptide_2"/>
    <property type="match status" value="1"/>
</dbReference>
<dbReference type="AlphaFoldDB" id="A0A5R8ZEG6"/>
<evidence type="ECO:0000313" key="3">
    <source>
        <dbReference type="Proteomes" id="UP000309033"/>
    </source>
</evidence>
<proteinExistence type="predicted"/>
<organism evidence="2 3">
    <name type="scientific">Microbispora triticiradicis</name>
    <dbReference type="NCBI Taxonomy" id="2200763"/>
    <lineage>
        <taxon>Bacteria</taxon>
        <taxon>Bacillati</taxon>
        <taxon>Actinomycetota</taxon>
        <taxon>Actinomycetes</taxon>
        <taxon>Streptosporangiales</taxon>
        <taxon>Streptosporangiaceae</taxon>
        <taxon>Microbispora</taxon>
    </lineage>
</organism>
<protein>
    <submittedName>
        <fullName evidence="2">Uncharacterized protein</fullName>
    </submittedName>
</protein>
<feature type="compositionally biased region" description="Polar residues" evidence="1">
    <location>
        <begin position="70"/>
        <end position="100"/>
    </location>
</feature>
<keyword evidence="3" id="KW-1185">Reference proteome</keyword>
<feature type="region of interest" description="Disordered" evidence="1">
    <location>
        <begin position="1"/>
        <end position="116"/>
    </location>
</feature>
<dbReference type="EMBL" id="VANP01000002">
    <property type="protein sequence ID" value="TLP64188.1"/>
    <property type="molecule type" value="Genomic_DNA"/>
</dbReference>
<comment type="caution">
    <text evidence="2">The sequence shown here is derived from an EMBL/GenBank/DDBJ whole genome shotgun (WGS) entry which is preliminary data.</text>
</comment>
<feature type="compositionally biased region" description="Low complexity" evidence="1">
    <location>
        <begin position="1"/>
        <end position="23"/>
    </location>
</feature>